<dbReference type="PANTHER" id="PTHR11579:SF0">
    <property type="entry name" value="PROTEIN-L-ISOASPARTATE(D-ASPARTATE) O-METHYLTRANSFERASE"/>
    <property type="match status" value="1"/>
</dbReference>
<dbReference type="AlphaFoldDB" id="A0A916RJA3"/>
<organism evidence="12 13">
    <name type="scientific">Nitratireductor aestuarii</name>
    <dbReference type="NCBI Taxonomy" id="1735103"/>
    <lineage>
        <taxon>Bacteria</taxon>
        <taxon>Pseudomonadati</taxon>
        <taxon>Pseudomonadota</taxon>
        <taxon>Alphaproteobacteria</taxon>
        <taxon>Hyphomicrobiales</taxon>
        <taxon>Phyllobacteriaceae</taxon>
        <taxon>Nitratireductor</taxon>
    </lineage>
</organism>
<accession>A0A916RJA3</accession>
<evidence type="ECO:0000313" key="12">
    <source>
        <dbReference type="EMBL" id="GGA55807.1"/>
    </source>
</evidence>
<evidence type="ECO:0000256" key="2">
    <source>
        <dbReference type="ARBA" id="ARBA00005369"/>
    </source>
</evidence>
<comment type="similarity">
    <text evidence="2">Belongs to the methyltransferase superfamily. L-isoaspartyl/D-aspartyl protein methyltransferase family.</text>
</comment>
<evidence type="ECO:0000256" key="3">
    <source>
        <dbReference type="ARBA" id="ARBA00011890"/>
    </source>
</evidence>
<evidence type="ECO:0000256" key="8">
    <source>
        <dbReference type="ARBA" id="ARBA00022691"/>
    </source>
</evidence>
<evidence type="ECO:0000256" key="11">
    <source>
        <dbReference type="ARBA" id="ARBA00031350"/>
    </source>
</evidence>
<keyword evidence="13" id="KW-1185">Reference proteome</keyword>
<evidence type="ECO:0000256" key="6">
    <source>
        <dbReference type="ARBA" id="ARBA00022603"/>
    </source>
</evidence>
<proteinExistence type="inferred from homology"/>
<dbReference type="EMBL" id="BMIF01000001">
    <property type="protein sequence ID" value="GGA55807.1"/>
    <property type="molecule type" value="Genomic_DNA"/>
</dbReference>
<keyword evidence="6" id="KW-0489">Methyltransferase</keyword>
<reference evidence="12" key="1">
    <citation type="journal article" date="2014" name="Int. J. Syst. Evol. Microbiol.">
        <title>Complete genome sequence of Corynebacterium casei LMG S-19264T (=DSM 44701T), isolated from a smear-ripened cheese.</title>
        <authorList>
            <consortium name="US DOE Joint Genome Institute (JGI-PGF)"/>
            <person name="Walter F."/>
            <person name="Albersmeier A."/>
            <person name="Kalinowski J."/>
            <person name="Ruckert C."/>
        </authorList>
    </citation>
    <scope>NUCLEOTIDE SEQUENCE</scope>
    <source>
        <strain evidence="12">CGMCC 1.15320</strain>
    </source>
</reference>
<dbReference type="SUPFAM" id="SSF53335">
    <property type="entry name" value="S-adenosyl-L-methionine-dependent methyltransferases"/>
    <property type="match status" value="1"/>
</dbReference>
<gene>
    <name evidence="12" type="ORF">GCM10011385_06790</name>
</gene>
<evidence type="ECO:0000313" key="13">
    <source>
        <dbReference type="Proteomes" id="UP000636264"/>
    </source>
</evidence>
<evidence type="ECO:0000256" key="9">
    <source>
        <dbReference type="ARBA" id="ARBA00030757"/>
    </source>
</evidence>
<evidence type="ECO:0000256" key="5">
    <source>
        <dbReference type="ARBA" id="ARBA00022490"/>
    </source>
</evidence>
<evidence type="ECO:0000256" key="7">
    <source>
        <dbReference type="ARBA" id="ARBA00022679"/>
    </source>
</evidence>
<comment type="subcellular location">
    <subcellularLocation>
        <location evidence="1">Cytoplasm</location>
    </subcellularLocation>
</comment>
<dbReference type="GO" id="GO:0032259">
    <property type="term" value="P:methylation"/>
    <property type="evidence" value="ECO:0007669"/>
    <property type="project" value="UniProtKB-KW"/>
</dbReference>
<dbReference type="InterPro" id="IPR000682">
    <property type="entry name" value="PCMT"/>
</dbReference>
<dbReference type="Pfam" id="PF01135">
    <property type="entry name" value="PCMT"/>
    <property type="match status" value="1"/>
</dbReference>
<evidence type="ECO:0000256" key="10">
    <source>
        <dbReference type="ARBA" id="ARBA00031323"/>
    </source>
</evidence>
<comment type="caution">
    <text evidence="12">The sequence shown here is derived from an EMBL/GenBank/DDBJ whole genome shotgun (WGS) entry which is preliminary data.</text>
</comment>
<sequence length="216" mass="23792">MNERVGEREGFAAFMLRMRARGVINNALFSAMEATPRGSFVPVEWHAWTWSHRSVPIDCGESIEGCDLQAVVLDALNVGSNHKVLEIGTGSGYTAAVLSRISSKVVSLDRFKRLIEDARVRHDALGIKNVMCRQGNGLDPVEDSPFDRIVAWAAFDEPPRRYAEMLTSGGVLVAPVGPAEDVQMIQRFVKTGSRFERTDIMPVRLQPLAKGIAQAI</sequence>
<name>A0A916RJA3_9HYPH</name>
<dbReference type="RefSeq" id="WP_188719516.1">
    <property type="nucleotide sequence ID" value="NZ_BMIF01000001.1"/>
</dbReference>
<keyword evidence="8" id="KW-0949">S-adenosyl-L-methionine</keyword>
<dbReference type="GO" id="GO:0004719">
    <property type="term" value="F:protein-L-isoaspartate (D-aspartate) O-methyltransferase activity"/>
    <property type="evidence" value="ECO:0007669"/>
    <property type="project" value="UniProtKB-EC"/>
</dbReference>
<dbReference type="Proteomes" id="UP000636264">
    <property type="component" value="Unassembled WGS sequence"/>
</dbReference>
<protein>
    <recommendedName>
        <fullName evidence="4">Protein-L-isoaspartate O-methyltransferase</fullName>
        <ecNumber evidence="3">2.1.1.77</ecNumber>
    </recommendedName>
    <alternativeName>
        <fullName evidence="11">L-isoaspartyl protein carboxyl methyltransferase</fullName>
    </alternativeName>
    <alternativeName>
        <fullName evidence="9">Protein L-isoaspartyl methyltransferase</fullName>
    </alternativeName>
    <alternativeName>
        <fullName evidence="10">Protein-beta-aspartate methyltransferase</fullName>
    </alternativeName>
</protein>
<dbReference type="PANTHER" id="PTHR11579">
    <property type="entry name" value="PROTEIN-L-ISOASPARTATE O-METHYLTRANSFERASE"/>
    <property type="match status" value="1"/>
</dbReference>
<dbReference type="GO" id="GO:0005737">
    <property type="term" value="C:cytoplasm"/>
    <property type="evidence" value="ECO:0007669"/>
    <property type="project" value="UniProtKB-SubCell"/>
</dbReference>
<evidence type="ECO:0000256" key="1">
    <source>
        <dbReference type="ARBA" id="ARBA00004496"/>
    </source>
</evidence>
<dbReference type="EC" id="2.1.1.77" evidence="3"/>
<dbReference type="InterPro" id="IPR029063">
    <property type="entry name" value="SAM-dependent_MTases_sf"/>
</dbReference>
<dbReference type="Gene3D" id="3.40.50.150">
    <property type="entry name" value="Vaccinia Virus protein VP39"/>
    <property type="match status" value="1"/>
</dbReference>
<keyword evidence="5" id="KW-0963">Cytoplasm</keyword>
<keyword evidence="7" id="KW-0808">Transferase</keyword>
<dbReference type="NCBIfam" id="NF001453">
    <property type="entry name" value="PRK00312.1"/>
    <property type="match status" value="1"/>
</dbReference>
<reference evidence="12" key="2">
    <citation type="submission" date="2020-09" db="EMBL/GenBank/DDBJ databases">
        <authorList>
            <person name="Sun Q."/>
            <person name="Zhou Y."/>
        </authorList>
    </citation>
    <scope>NUCLEOTIDE SEQUENCE</scope>
    <source>
        <strain evidence="12">CGMCC 1.15320</strain>
    </source>
</reference>
<evidence type="ECO:0000256" key="4">
    <source>
        <dbReference type="ARBA" id="ARBA00013346"/>
    </source>
</evidence>
<dbReference type="CDD" id="cd02440">
    <property type="entry name" value="AdoMet_MTases"/>
    <property type="match status" value="1"/>
</dbReference>